<evidence type="ECO:0000256" key="1">
    <source>
        <dbReference type="SAM" id="SignalP"/>
    </source>
</evidence>
<name>A0A318JCU0_9BURK</name>
<dbReference type="Proteomes" id="UP000247792">
    <property type="component" value="Unassembled WGS sequence"/>
</dbReference>
<dbReference type="EMBL" id="QJKB01000007">
    <property type="protein sequence ID" value="PXX41628.1"/>
    <property type="molecule type" value="Genomic_DNA"/>
</dbReference>
<dbReference type="PROSITE" id="PS51257">
    <property type="entry name" value="PROKAR_LIPOPROTEIN"/>
    <property type="match status" value="1"/>
</dbReference>
<gene>
    <name evidence="3" type="ORF">DFR42_107280</name>
</gene>
<sequence length="280" mass="30222">MRNLTRFTSVAAALATASLLSACATQPEKPVSSNILLLGEVHDNPEGHAQRYVDLKKLVVAGWRPAIAMEQFDRENQAELTQVQTTCTDADCIIARVGNKRWEWPHYRPVIQLAIDYKLPLLAANLSRADAARVMREGYAAVIDKNTISSYKLDQPLPTAIVDGQRAAIEGGHCGKMPDNIVPSMVRAQVARDVIMAKIVTDNADRGVVLLAGNGHVRRDLGVPAWLPTSQQAGVQVHGYIEASSETAAEKAGMYDSSHVVKAHTRADPCASIPAPKASS</sequence>
<evidence type="ECO:0000313" key="3">
    <source>
        <dbReference type="EMBL" id="PXX41628.1"/>
    </source>
</evidence>
<comment type="caution">
    <text evidence="3">The sequence shown here is derived from an EMBL/GenBank/DDBJ whole genome shotgun (WGS) entry which is preliminary data.</text>
</comment>
<dbReference type="OrthoDB" id="9795827at2"/>
<feature type="signal peptide" evidence="1">
    <location>
        <begin position="1"/>
        <end position="22"/>
    </location>
</feature>
<dbReference type="RefSeq" id="WP_110256847.1">
    <property type="nucleotide sequence ID" value="NZ_QJKB01000007.1"/>
</dbReference>
<reference evidence="3 4" key="1">
    <citation type="submission" date="2018-05" db="EMBL/GenBank/DDBJ databases">
        <title>Genomic Encyclopedia of Type Strains, Phase IV (KMG-IV): sequencing the most valuable type-strain genomes for metagenomic binning, comparative biology and taxonomic classification.</title>
        <authorList>
            <person name="Goeker M."/>
        </authorList>
    </citation>
    <scope>NUCLEOTIDE SEQUENCE [LARGE SCALE GENOMIC DNA]</scope>
    <source>
        <strain evidence="3 4">DSM 19792</strain>
    </source>
</reference>
<accession>A0A318JCU0</accession>
<feature type="domain" description="Haem-binding uptake Tiki superfamily ChaN" evidence="2">
    <location>
        <begin position="33"/>
        <end position="227"/>
    </location>
</feature>
<protein>
    <submittedName>
        <fullName evidence="3">Heme-binding uptake protein ChaN (Tiki superfamily)</fullName>
    </submittedName>
</protein>
<evidence type="ECO:0000313" key="4">
    <source>
        <dbReference type="Proteomes" id="UP000247792"/>
    </source>
</evidence>
<organism evidence="3 4">
    <name type="scientific">Undibacterium pigrum</name>
    <dbReference type="NCBI Taxonomy" id="401470"/>
    <lineage>
        <taxon>Bacteria</taxon>
        <taxon>Pseudomonadati</taxon>
        <taxon>Pseudomonadota</taxon>
        <taxon>Betaproteobacteria</taxon>
        <taxon>Burkholderiales</taxon>
        <taxon>Oxalobacteraceae</taxon>
        <taxon>Undibacterium</taxon>
    </lineage>
</organism>
<feature type="chain" id="PRO_5016433743" evidence="1">
    <location>
        <begin position="23"/>
        <end position="280"/>
    </location>
</feature>
<keyword evidence="1" id="KW-0732">Signal</keyword>
<dbReference type="Pfam" id="PF04187">
    <property type="entry name" value="Cofac_haem_bdg"/>
    <property type="match status" value="1"/>
</dbReference>
<dbReference type="CDD" id="cd14727">
    <property type="entry name" value="ChanN-like"/>
    <property type="match status" value="1"/>
</dbReference>
<dbReference type="Gene3D" id="3.40.50.11550">
    <property type="match status" value="2"/>
</dbReference>
<dbReference type="InterPro" id="IPR007314">
    <property type="entry name" value="Cofac_haem-bd_dom"/>
</dbReference>
<dbReference type="SUPFAM" id="SSF159501">
    <property type="entry name" value="EreA/ChaN-like"/>
    <property type="match status" value="1"/>
</dbReference>
<dbReference type="AlphaFoldDB" id="A0A318JCU0"/>
<proteinExistence type="predicted"/>
<evidence type="ECO:0000259" key="2">
    <source>
        <dbReference type="Pfam" id="PF04187"/>
    </source>
</evidence>
<keyword evidence="4" id="KW-1185">Reference proteome</keyword>